<dbReference type="Proteomes" id="UP000694871">
    <property type="component" value="Unplaced"/>
</dbReference>
<evidence type="ECO:0000313" key="16">
    <source>
        <dbReference type="RefSeq" id="XP_015282552.1"/>
    </source>
</evidence>
<evidence type="ECO:0000256" key="5">
    <source>
        <dbReference type="ARBA" id="ARBA00022448"/>
    </source>
</evidence>
<keyword evidence="10" id="KW-1133">Transmembrane helix</keyword>
<keyword evidence="11" id="KW-0496">Mitochondrion</keyword>
<name>A0ABM1L9B5_GEKJA</name>
<evidence type="ECO:0000256" key="2">
    <source>
        <dbReference type="ARBA" id="ARBA00004298"/>
    </source>
</evidence>
<keyword evidence="8" id="KW-0999">Mitochondrion inner membrane</keyword>
<dbReference type="InterPro" id="IPR017384">
    <property type="entry name" value="NADH_Ub_cplx-1_asu_su-1"/>
</dbReference>
<keyword evidence="12" id="KW-0472">Membrane</keyword>
<evidence type="ECO:0000256" key="4">
    <source>
        <dbReference type="ARBA" id="ARBA00016392"/>
    </source>
</evidence>
<dbReference type="PANTHER" id="PTHR17098">
    <property type="entry name" value="NADH-UBIQUINONE OXIDOREDUCTASE MWFE SUBUNIT"/>
    <property type="match status" value="1"/>
</dbReference>
<accession>A0ABM1L9B5</accession>
<keyword evidence="5" id="KW-0813">Transport</keyword>
<evidence type="ECO:0000256" key="13">
    <source>
        <dbReference type="ARBA" id="ARBA00029847"/>
    </source>
</evidence>
<comment type="subcellular location">
    <subcellularLocation>
        <location evidence="2">Mitochondrion inner membrane</location>
        <topology evidence="2">Single-pass membrane protein</topology>
        <orientation evidence="2">Matrix side</orientation>
    </subcellularLocation>
</comment>
<protein>
    <recommendedName>
        <fullName evidence="4">NADH dehydrogenase [ubiquinone] 1 alpha subcomplex subunit 1</fullName>
    </recommendedName>
    <alternativeName>
        <fullName evidence="14">Complex I-MWFE</fullName>
    </alternativeName>
    <alternativeName>
        <fullName evidence="13">NADH-ubiquinone oxidoreductase MWFE subunit</fullName>
    </alternativeName>
</protein>
<dbReference type="PANTHER" id="PTHR17098:SF2">
    <property type="entry name" value="NADH DEHYDROGENASE [UBIQUINONE] 1 ALPHA SUBCOMPLEX SUBUNIT 1"/>
    <property type="match status" value="1"/>
</dbReference>
<keyword evidence="7" id="KW-0812">Transmembrane</keyword>
<gene>
    <name evidence="16" type="primary">NDUFA1</name>
</gene>
<evidence type="ECO:0000256" key="10">
    <source>
        <dbReference type="ARBA" id="ARBA00022989"/>
    </source>
</evidence>
<dbReference type="RefSeq" id="XP_015282552.1">
    <property type="nucleotide sequence ID" value="XM_015427066.1"/>
</dbReference>
<evidence type="ECO:0000256" key="11">
    <source>
        <dbReference type="ARBA" id="ARBA00023128"/>
    </source>
</evidence>
<keyword evidence="9" id="KW-0249">Electron transport</keyword>
<sequence>MWYEILPCLGVMYVCLNIPGLSTVWIHRYTNGGKEKRVARSPYQWYLMERDRRVSQTNRYYESKGLENID</sequence>
<evidence type="ECO:0000256" key="3">
    <source>
        <dbReference type="ARBA" id="ARBA00009960"/>
    </source>
</evidence>
<keyword evidence="6" id="KW-0679">Respiratory chain</keyword>
<evidence type="ECO:0000256" key="14">
    <source>
        <dbReference type="ARBA" id="ARBA00033255"/>
    </source>
</evidence>
<evidence type="ECO:0000256" key="1">
    <source>
        <dbReference type="ARBA" id="ARBA00003195"/>
    </source>
</evidence>
<keyword evidence="15" id="KW-1185">Reference proteome</keyword>
<evidence type="ECO:0000256" key="7">
    <source>
        <dbReference type="ARBA" id="ARBA00022692"/>
    </source>
</evidence>
<organism evidence="15 16">
    <name type="scientific">Gekko japonicus</name>
    <name type="common">Schlegel's Japanese gecko</name>
    <dbReference type="NCBI Taxonomy" id="146911"/>
    <lineage>
        <taxon>Eukaryota</taxon>
        <taxon>Metazoa</taxon>
        <taxon>Chordata</taxon>
        <taxon>Craniata</taxon>
        <taxon>Vertebrata</taxon>
        <taxon>Euteleostomi</taxon>
        <taxon>Lepidosauria</taxon>
        <taxon>Squamata</taxon>
        <taxon>Bifurcata</taxon>
        <taxon>Gekkota</taxon>
        <taxon>Gekkonidae</taxon>
        <taxon>Gekkoninae</taxon>
        <taxon>Gekko</taxon>
    </lineage>
</organism>
<reference evidence="16" key="1">
    <citation type="submission" date="2025-08" db="UniProtKB">
        <authorList>
            <consortium name="RefSeq"/>
        </authorList>
    </citation>
    <scope>IDENTIFICATION</scope>
</reference>
<comment type="function">
    <text evidence="1">Accessory subunit of the mitochondrial membrane respiratory chain NADH dehydrogenase (Complex I), that is believed not to be involved in catalysis. Complex I functions in the transfer of electrons from NADH to the respiratory chain. The immediate electron acceptor for the enzyme is believed to be ubiquinone.</text>
</comment>
<comment type="similarity">
    <text evidence="3">Belongs to the complex I NDUFA1 subunit family.</text>
</comment>
<evidence type="ECO:0000256" key="6">
    <source>
        <dbReference type="ARBA" id="ARBA00022660"/>
    </source>
</evidence>
<dbReference type="Pfam" id="PF15879">
    <property type="entry name" value="MWFE"/>
    <property type="match status" value="1"/>
</dbReference>
<evidence type="ECO:0000256" key="9">
    <source>
        <dbReference type="ARBA" id="ARBA00022982"/>
    </source>
</evidence>
<dbReference type="GeneID" id="107123735"/>
<proteinExistence type="inferred from homology"/>
<evidence type="ECO:0000256" key="12">
    <source>
        <dbReference type="ARBA" id="ARBA00023136"/>
    </source>
</evidence>
<evidence type="ECO:0000313" key="15">
    <source>
        <dbReference type="Proteomes" id="UP000694871"/>
    </source>
</evidence>
<evidence type="ECO:0000256" key="8">
    <source>
        <dbReference type="ARBA" id="ARBA00022792"/>
    </source>
</evidence>